<proteinExistence type="predicted"/>
<feature type="non-terminal residue" evidence="1">
    <location>
        <position position="182"/>
    </location>
</feature>
<name>A0A815X0B8_9BILA</name>
<accession>A0A815X0B8</accession>
<dbReference type="Proteomes" id="UP000663889">
    <property type="component" value="Unassembled WGS sequence"/>
</dbReference>
<comment type="caution">
    <text evidence="1">The sequence shown here is derived from an EMBL/GenBank/DDBJ whole genome shotgun (WGS) entry which is preliminary data.</text>
</comment>
<dbReference type="EMBL" id="CAJNOU010010561">
    <property type="protein sequence ID" value="CAF1552915.1"/>
    <property type="molecule type" value="Genomic_DNA"/>
</dbReference>
<protein>
    <submittedName>
        <fullName evidence="1">Uncharacterized protein</fullName>
    </submittedName>
</protein>
<sequence length="182" mass="20607">MKQIQKDLSLLTYKANIMKINSDINEILMTDVFPSISVRCRETIEEIIAIVKKQEQLTLNIFLKQKLEENGNSGQSISAESFHDTPSADMDALDIDDTIDSDDTQESNVDKQTIERVKFHAQQVSYFSIQSLTSLLIILIKSAEKNDPTFIQELLTLAIQLCDQIPMNSFKSSELSPIIDNH</sequence>
<gene>
    <name evidence="1" type="ORF">SEV965_LOCUS38789</name>
</gene>
<evidence type="ECO:0000313" key="2">
    <source>
        <dbReference type="Proteomes" id="UP000663889"/>
    </source>
</evidence>
<reference evidence="1" key="1">
    <citation type="submission" date="2021-02" db="EMBL/GenBank/DDBJ databases">
        <authorList>
            <person name="Nowell W R."/>
        </authorList>
    </citation>
    <scope>NUCLEOTIDE SEQUENCE</scope>
</reference>
<organism evidence="1 2">
    <name type="scientific">Rotaria sordida</name>
    <dbReference type="NCBI Taxonomy" id="392033"/>
    <lineage>
        <taxon>Eukaryota</taxon>
        <taxon>Metazoa</taxon>
        <taxon>Spiralia</taxon>
        <taxon>Gnathifera</taxon>
        <taxon>Rotifera</taxon>
        <taxon>Eurotatoria</taxon>
        <taxon>Bdelloidea</taxon>
        <taxon>Philodinida</taxon>
        <taxon>Philodinidae</taxon>
        <taxon>Rotaria</taxon>
    </lineage>
</organism>
<dbReference type="AlphaFoldDB" id="A0A815X0B8"/>
<evidence type="ECO:0000313" key="1">
    <source>
        <dbReference type="EMBL" id="CAF1552915.1"/>
    </source>
</evidence>